<feature type="domain" description="Histidine kinase" evidence="14">
    <location>
        <begin position="968"/>
        <end position="1186"/>
    </location>
</feature>
<gene>
    <name evidence="18" type="ordered locus">Cyan7425_1795</name>
</gene>
<dbReference type="eggNOG" id="COG2205">
    <property type="taxonomic scope" value="Bacteria"/>
</dbReference>
<dbReference type="InterPro" id="IPR013655">
    <property type="entry name" value="PAS_fold_3"/>
</dbReference>
<dbReference type="SMART" id="SM00091">
    <property type="entry name" value="PAS"/>
    <property type="match status" value="7"/>
</dbReference>
<feature type="domain" description="Response regulatory" evidence="15">
    <location>
        <begin position="1207"/>
        <end position="1325"/>
    </location>
</feature>
<dbReference type="SMART" id="SM00448">
    <property type="entry name" value="REC"/>
    <property type="match status" value="1"/>
</dbReference>
<dbReference type="EC" id="2.7.13.3" evidence="3"/>
<dbReference type="HOGENOM" id="CLU_252135_0_0_3"/>
<dbReference type="OrthoDB" id="5555607at2"/>
<dbReference type="Gene3D" id="1.10.287.130">
    <property type="match status" value="1"/>
</dbReference>
<keyword evidence="8 18" id="KW-0418">Kinase</keyword>
<comment type="catalytic activity">
    <reaction evidence="1">
        <text>ATP + protein L-histidine = ADP + protein N-phospho-L-histidine.</text>
        <dbReference type="EC" id="2.7.13.3"/>
    </reaction>
</comment>
<dbReference type="InterPro" id="IPR036890">
    <property type="entry name" value="HATPase_C_sf"/>
</dbReference>
<dbReference type="CDD" id="cd00130">
    <property type="entry name" value="PAS"/>
    <property type="match status" value="6"/>
</dbReference>
<dbReference type="InterPro" id="IPR036097">
    <property type="entry name" value="HisK_dim/P_sf"/>
</dbReference>
<feature type="domain" description="PAS" evidence="16">
    <location>
        <begin position="30"/>
        <end position="85"/>
    </location>
</feature>
<feature type="domain" description="PAS" evidence="16">
    <location>
        <begin position="553"/>
        <end position="622"/>
    </location>
</feature>
<dbReference type="PRINTS" id="PR00344">
    <property type="entry name" value="BCTRLSENSOR"/>
</dbReference>
<dbReference type="eggNOG" id="COG0784">
    <property type="taxonomic scope" value="Bacteria"/>
</dbReference>
<dbReference type="CDD" id="cd00082">
    <property type="entry name" value="HisKA"/>
    <property type="match status" value="1"/>
</dbReference>
<feature type="domain" description="PAS" evidence="16">
    <location>
        <begin position="291"/>
        <end position="361"/>
    </location>
</feature>
<dbReference type="SUPFAM" id="SSF55874">
    <property type="entry name" value="ATPase domain of HSP90 chaperone/DNA topoisomerase II/histidine kinase"/>
    <property type="match status" value="1"/>
</dbReference>
<evidence type="ECO:0000256" key="11">
    <source>
        <dbReference type="ARBA" id="ARBA00023136"/>
    </source>
</evidence>
<dbReference type="Gene3D" id="3.30.565.10">
    <property type="entry name" value="Histidine kinase-like ATPase, C-terminal domain"/>
    <property type="match status" value="1"/>
</dbReference>
<evidence type="ECO:0000256" key="3">
    <source>
        <dbReference type="ARBA" id="ARBA00012438"/>
    </source>
</evidence>
<dbReference type="GO" id="GO:0005886">
    <property type="term" value="C:plasma membrane"/>
    <property type="evidence" value="ECO:0007669"/>
    <property type="project" value="UniProtKB-SubCell"/>
</dbReference>
<dbReference type="InterPro" id="IPR004358">
    <property type="entry name" value="Sig_transdc_His_kin-like_C"/>
</dbReference>
<dbReference type="PROSITE" id="PS50112">
    <property type="entry name" value="PAS"/>
    <property type="match status" value="6"/>
</dbReference>
<dbReference type="SMART" id="SM00388">
    <property type="entry name" value="HisKA"/>
    <property type="match status" value="1"/>
</dbReference>
<feature type="domain" description="PAS" evidence="16">
    <location>
        <begin position="137"/>
        <end position="209"/>
    </location>
</feature>
<dbReference type="Gene3D" id="3.40.50.2300">
    <property type="match status" value="1"/>
</dbReference>
<reference evidence="18" key="1">
    <citation type="submission" date="2009-01" db="EMBL/GenBank/DDBJ databases">
        <title>Complete sequence of chromosome Cyanothece sp. PCC 7425.</title>
        <authorList>
            <consortium name="US DOE Joint Genome Institute"/>
            <person name="Lucas S."/>
            <person name="Copeland A."/>
            <person name="Lapidus A."/>
            <person name="Glavina del Rio T."/>
            <person name="Dalin E."/>
            <person name="Tice H."/>
            <person name="Bruce D."/>
            <person name="Goodwin L."/>
            <person name="Pitluck S."/>
            <person name="Sims D."/>
            <person name="Meineke L."/>
            <person name="Brettin T."/>
            <person name="Detter J.C."/>
            <person name="Han C."/>
            <person name="Larimer F."/>
            <person name="Land M."/>
            <person name="Hauser L."/>
            <person name="Kyrpides N."/>
            <person name="Ovchinnikova G."/>
            <person name="Liberton M."/>
            <person name="Stoeckel J."/>
            <person name="Banerjee A."/>
            <person name="Singh A."/>
            <person name="Page L."/>
            <person name="Sato H."/>
            <person name="Zhao L."/>
            <person name="Sherman L."/>
            <person name="Pakrasi H."/>
            <person name="Richardson P."/>
        </authorList>
    </citation>
    <scope>NUCLEOTIDE SEQUENCE</scope>
    <source>
        <strain evidence="18">PCC 7425</strain>
    </source>
</reference>
<dbReference type="EMBL" id="CP001344">
    <property type="protein sequence ID" value="ACL44162.1"/>
    <property type="molecule type" value="Genomic_DNA"/>
</dbReference>
<feature type="domain" description="PAC" evidence="17">
    <location>
        <begin position="364"/>
        <end position="416"/>
    </location>
</feature>
<dbReference type="STRING" id="395961.Cyan7425_1795"/>
<dbReference type="Pfam" id="PF00072">
    <property type="entry name" value="Response_reg"/>
    <property type="match status" value="1"/>
</dbReference>
<dbReference type="SMART" id="SM00387">
    <property type="entry name" value="HATPase_c"/>
    <property type="match status" value="1"/>
</dbReference>
<feature type="domain" description="PAS" evidence="16">
    <location>
        <begin position="814"/>
        <end position="885"/>
    </location>
</feature>
<comment type="subcellular location">
    <subcellularLocation>
        <location evidence="2">Cell membrane</location>
    </subcellularLocation>
</comment>
<dbReference type="PROSITE" id="PS50110">
    <property type="entry name" value="RESPONSE_REGULATORY"/>
    <property type="match status" value="1"/>
</dbReference>
<dbReference type="InterPro" id="IPR035965">
    <property type="entry name" value="PAS-like_dom_sf"/>
</dbReference>
<name>B8HRH4_CYAP4</name>
<evidence type="ECO:0000259" key="15">
    <source>
        <dbReference type="PROSITE" id="PS50110"/>
    </source>
</evidence>
<dbReference type="GO" id="GO:0000155">
    <property type="term" value="F:phosphorelay sensor kinase activity"/>
    <property type="evidence" value="ECO:0007669"/>
    <property type="project" value="InterPro"/>
</dbReference>
<evidence type="ECO:0000259" key="14">
    <source>
        <dbReference type="PROSITE" id="PS50109"/>
    </source>
</evidence>
<keyword evidence="9" id="KW-0067">ATP-binding</keyword>
<feature type="modified residue" description="4-aspartylphosphate" evidence="12">
    <location>
        <position position="1256"/>
    </location>
</feature>
<dbReference type="InterPro" id="IPR013656">
    <property type="entry name" value="PAS_4"/>
</dbReference>
<dbReference type="GO" id="GO:0005524">
    <property type="term" value="F:ATP binding"/>
    <property type="evidence" value="ECO:0007669"/>
    <property type="project" value="UniProtKB-KW"/>
</dbReference>
<dbReference type="Pfam" id="PF08447">
    <property type="entry name" value="PAS_3"/>
    <property type="match status" value="3"/>
</dbReference>
<keyword evidence="4" id="KW-1003">Cell membrane</keyword>
<keyword evidence="13" id="KW-0175">Coiled coil</keyword>
<dbReference type="InterPro" id="IPR001610">
    <property type="entry name" value="PAC"/>
</dbReference>
<dbReference type="FunFam" id="3.30.450.20:FF:000155">
    <property type="entry name" value="Sensor histidine kinase TodS"/>
    <property type="match status" value="1"/>
</dbReference>
<dbReference type="CDD" id="cd17580">
    <property type="entry name" value="REC_2_DhkD-like"/>
    <property type="match status" value="1"/>
</dbReference>
<dbReference type="SUPFAM" id="SSF47384">
    <property type="entry name" value="Homodimeric domain of signal transducing histidine kinase"/>
    <property type="match status" value="1"/>
</dbReference>
<proteinExistence type="predicted"/>
<keyword evidence="11" id="KW-0472">Membrane</keyword>
<evidence type="ECO:0000256" key="6">
    <source>
        <dbReference type="ARBA" id="ARBA00022679"/>
    </source>
</evidence>
<dbReference type="Pfam" id="PF00512">
    <property type="entry name" value="HisKA"/>
    <property type="match status" value="1"/>
</dbReference>
<feature type="coiled-coil region" evidence="13">
    <location>
        <begin position="934"/>
        <end position="964"/>
    </location>
</feature>
<evidence type="ECO:0000256" key="9">
    <source>
        <dbReference type="ARBA" id="ARBA00022840"/>
    </source>
</evidence>
<dbReference type="SUPFAM" id="SSF55785">
    <property type="entry name" value="PYP-like sensor domain (PAS domain)"/>
    <property type="match status" value="7"/>
</dbReference>
<dbReference type="InterPro" id="IPR001789">
    <property type="entry name" value="Sig_transdc_resp-reg_receiver"/>
</dbReference>
<evidence type="ECO:0000256" key="1">
    <source>
        <dbReference type="ARBA" id="ARBA00000085"/>
    </source>
</evidence>
<dbReference type="eggNOG" id="COG2202">
    <property type="taxonomic scope" value="Bacteria"/>
</dbReference>
<evidence type="ECO:0000259" key="16">
    <source>
        <dbReference type="PROSITE" id="PS50112"/>
    </source>
</evidence>
<dbReference type="NCBIfam" id="TIGR00229">
    <property type="entry name" value="sensory_box"/>
    <property type="match status" value="7"/>
</dbReference>
<dbReference type="PANTHER" id="PTHR43304:SF1">
    <property type="entry name" value="PAC DOMAIN-CONTAINING PROTEIN"/>
    <property type="match status" value="1"/>
</dbReference>
<dbReference type="Gene3D" id="2.10.70.100">
    <property type="match status" value="1"/>
</dbReference>
<feature type="domain" description="PAC" evidence="17">
    <location>
        <begin position="486"/>
        <end position="545"/>
    </location>
</feature>
<dbReference type="InterPro" id="IPR005467">
    <property type="entry name" value="His_kinase_dom"/>
</dbReference>
<dbReference type="InterPro" id="IPR011006">
    <property type="entry name" value="CheY-like_superfamily"/>
</dbReference>
<feature type="domain" description="PAS" evidence="16">
    <location>
        <begin position="417"/>
        <end position="491"/>
    </location>
</feature>
<protein>
    <recommendedName>
        <fullName evidence="3">histidine kinase</fullName>
        <ecNumber evidence="3">2.7.13.3</ecNumber>
    </recommendedName>
</protein>
<evidence type="ECO:0000259" key="17">
    <source>
        <dbReference type="PROSITE" id="PS50113"/>
    </source>
</evidence>
<feature type="domain" description="PAC" evidence="17">
    <location>
        <begin position="890"/>
        <end position="943"/>
    </location>
</feature>
<evidence type="ECO:0000256" key="12">
    <source>
        <dbReference type="PROSITE-ProRule" id="PRU00169"/>
    </source>
</evidence>
<sequence length="1330" mass="150215">MTAEGPFTSPVHQSSLAEEAFFFDLSLDLLAVVGLDGYFKRINPMFSQTLGYSATELLTSPFLDFVHPDDRAATLAEMEQLKGGTPTLAFENRYLTREGDYRWLSWTASPQLDRAVIYCVARDVTQQKQTEIALRVSEERWQLALRGSNDGIWDWNVQTNEVFFSARWKTMLGYEEDEISHHLEEWAKRVHPDDLAWVMQAIQDHFAQKTPFYVAEHRVQCKDGGYKWILDRGQAIWDQDGKVLRMVGSHTDVTERKTLEAALRTANETLEQRVAQRTAELEQINRSLQASELKFRTAIEHIPDVFVIYDAHRRIQFVNRAGLALSGGSLPDFLGRRDEEIFPVEVTQTYLPLLQQAVATKRYQTGECTIALPNREPYTIVVQYVPLLDGNGEIQQIFGISHDITRRKQAEDATRRSEQQIRRILDSLFSFVGVMTPDGILIEANRTALEAAALRPADVLGKPFEDTYWWSYSPELQTQLRQAITRAAQGEMVRYDAIVRVREDQLITIDFTLGPIFDEAGRVKYLIPSGIDITERKQAEIALQQSQSQVQRQLAEIETIYQSAPIGLNILDTDLRFVRINQRLADMNGFSVEEHLGKTIRDLLPDLADTAEALLRPILATGEPLLNVEIRGETPAQPGVQQIWLESFLPLKQDDRIIGISTVCEEITERKQAEEALRRSEERYRTLFETMEDGFCVIEILFDANQTPIDYRFLEINPAFEQQTGLHQAVGKTARQLIPNLEDFWFETYGRVALTGEPLRFENGSAVMNRWFEVYAFPVGQPEHHKVALLFKEISERKRLEAERQQAEIALRENEDRLRMAIASAQLGTWDWNIVTGKLKWDTGCKAMFGLGPDAEINMETFFAGVHPQDREQLKAMVQSRLNPASGGSFDTEYRTIGLQDKVERWLRSKGQAYYDANGNPLRFSGTVLDITQQKQAEAHREQLLQQEQAAREAAERANRIKDEFLAVLSHELRTPLNPILGWSKLLQSPQISAQKLQQGLATIERNAKQQVQLIDDLLDTSRIIRGQLSLNLAVINLSEPILAALETVRLSAETKEIKLEVKLGSWLGQIRGDVGRLQQVVWNLLSNAIKFTPPGGRITVRLSQVDRWAQIQVRDTGKGIQPQFLPHVFELFRQEDSSTTRSFGGLGLGLAIARQVVEAHGGTIMAASQGEGQGATFTVLLPLIPAAITNVPADPQPQPLNIEQLRVMVVDDEADSLEVVKVVLEQQGAIVQALPSAPKALQLLTEVPFDLLVSDIGMPEMDGYTFIRQVRTLPSSLNRNIPAIALTAYASDMDQHQALSTGYQFHLAKPLEPEALVRAITRLGLPRPD</sequence>
<dbReference type="SUPFAM" id="SSF52172">
    <property type="entry name" value="CheY-like"/>
    <property type="match status" value="1"/>
</dbReference>
<evidence type="ECO:0000256" key="10">
    <source>
        <dbReference type="ARBA" id="ARBA00023012"/>
    </source>
</evidence>
<evidence type="ECO:0000256" key="5">
    <source>
        <dbReference type="ARBA" id="ARBA00022553"/>
    </source>
</evidence>
<dbReference type="Pfam" id="PF08448">
    <property type="entry name" value="PAS_4"/>
    <property type="match status" value="3"/>
</dbReference>
<evidence type="ECO:0000256" key="8">
    <source>
        <dbReference type="ARBA" id="ARBA00022777"/>
    </source>
</evidence>
<accession>B8HRH4</accession>
<evidence type="ECO:0000256" key="2">
    <source>
        <dbReference type="ARBA" id="ARBA00004236"/>
    </source>
</evidence>
<dbReference type="Pfam" id="PF02518">
    <property type="entry name" value="HATPase_c"/>
    <property type="match status" value="1"/>
</dbReference>
<dbReference type="FunFam" id="3.30.565.10:FF:000023">
    <property type="entry name" value="PAS domain-containing sensor histidine kinase"/>
    <property type="match status" value="1"/>
</dbReference>
<evidence type="ECO:0000256" key="13">
    <source>
        <dbReference type="SAM" id="Coils"/>
    </source>
</evidence>
<dbReference type="KEGG" id="cyn:Cyan7425_1795"/>
<keyword evidence="6 18" id="KW-0808">Transferase</keyword>
<dbReference type="InterPro" id="IPR000700">
    <property type="entry name" value="PAS-assoc_C"/>
</dbReference>
<dbReference type="InterPro" id="IPR003661">
    <property type="entry name" value="HisK_dim/P_dom"/>
</dbReference>
<keyword evidence="5 12" id="KW-0597">Phosphoprotein</keyword>
<dbReference type="InterPro" id="IPR003594">
    <property type="entry name" value="HATPase_dom"/>
</dbReference>
<dbReference type="InterPro" id="IPR052162">
    <property type="entry name" value="Sensor_kinase/Photoreceptor"/>
</dbReference>
<dbReference type="PROSITE" id="PS50113">
    <property type="entry name" value="PAC"/>
    <property type="match status" value="4"/>
</dbReference>
<dbReference type="SMART" id="SM00086">
    <property type="entry name" value="PAC"/>
    <property type="match status" value="5"/>
</dbReference>
<keyword evidence="10" id="KW-0902">Two-component regulatory system</keyword>
<dbReference type="PROSITE" id="PS50109">
    <property type="entry name" value="HIS_KIN"/>
    <property type="match status" value="1"/>
</dbReference>
<dbReference type="Gene3D" id="3.30.450.20">
    <property type="entry name" value="PAS domain"/>
    <property type="match status" value="7"/>
</dbReference>
<evidence type="ECO:0000313" key="18">
    <source>
        <dbReference type="EMBL" id="ACL44162.1"/>
    </source>
</evidence>
<dbReference type="Pfam" id="PF13188">
    <property type="entry name" value="PAS_8"/>
    <property type="match status" value="1"/>
</dbReference>
<keyword evidence="7" id="KW-0547">Nucleotide-binding</keyword>
<dbReference type="PANTHER" id="PTHR43304">
    <property type="entry name" value="PHYTOCHROME-LIKE PROTEIN CPH1"/>
    <property type="match status" value="1"/>
</dbReference>
<evidence type="ECO:0000256" key="7">
    <source>
        <dbReference type="ARBA" id="ARBA00022741"/>
    </source>
</evidence>
<evidence type="ECO:0000256" key="4">
    <source>
        <dbReference type="ARBA" id="ARBA00022475"/>
    </source>
</evidence>
<dbReference type="CDD" id="cd16922">
    <property type="entry name" value="HATPase_EvgS-ArcB-TorS-like"/>
    <property type="match status" value="1"/>
</dbReference>
<feature type="coiled-coil region" evidence="13">
    <location>
        <begin position="790"/>
        <end position="817"/>
    </location>
</feature>
<organism evidence="18">
    <name type="scientific">Cyanothece sp. (strain PCC 7425 / ATCC 29141)</name>
    <dbReference type="NCBI Taxonomy" id="395961"/>
    <lineage>
        <taxon>Bacteria</taxon>
        <taxon>Bacillati</taxon>
        <taxon>Cyanobacteriota</taxon>
        <taxon>Cyanophyceae</taxon>
        <taxon>Gomontiellales</taxon>
        <taxon>Cyanothecaceae</taxon>
        <taxon>Cyanothece</taxon>
    </lineage>
</organism>
<dbReference type="InterPro" id="IPR000014">
    <property type="entry name" value="PAS"/>
</dbReference>
<feature type="domain" description="PAC" evidence="17">
    <location>
        <begin position="213"/>
        <end position="265"/>
    </location>
</feature>